<dbReference type="Proteomes" id="UP001299970">
    <property type="component" value="Unassembled WGS sequence"/>
</dbReference>
<evidence type="ECO:0000313" key="3">
    <source>
        <dbReference type="Proteomes" id="UP001299970"/>
    </source>
</evidence>
<keyword evidence="1" id="KW-0472">Membrane</keyword>
<gene>
    <name evidence="2" type="ORF">MMF94_05665</name>
</gene>
<organism evidence="2 3">
    <name type="scientific">Pseudonocardia alaniniphila</name>
    <dbReference type="NCBI Taxonomy" id="75291"/>
    <lineage>
        <taxon>Bacteria</taxon>
        <taxon>Bacillati</taxon>
        <taxon>Actinomycetota</taxon>
        <taxon>Actinomycetes</taxon>
        <taxon>Pseudonocardiales</taxon>
        <taxon>Pseudonocardiaceae</taxon>
        <taxon>Pseudonocardia</taxon>
    </lineage>
</organism>
<name>A0ABS9T9E9_9PSEU</name>
<comment type="caution">
    <text evidence="2">The sequence shown here is derived from an EMBL/GenBank/DDBJ whole genome shotgun (WGS) entry which is preliminary data.</text>
</comment>
<proteinExistence type="predicted"/>
<evidence type="ECO:0000256" key="1">
    <source>
        <dbReference type="SAM" id="Phobius"/>
    </source>
</evidence>
<keyword evidence="3" id="KW-1185">Reference proteome</keyword>
<feature type="transmembrane region" description="Helical" evidence="1">
    <location>
        <begin position="45"/>
        <end position="67"/>
    </location>
</feature>
<reference evidence="2 3" key="1">
    <citation type="submission" date="2022-03" db="EMBL/GenBank/DDBJ databases">
        <title>Pseudonocardia alaer sp. nov., a novel actinomycete isolated from reed forest soil.</title>
        <authorList>
            <person name="Wang L."/>
        </authorList>
    </citation>
    <scope>NUCLEOTIDE SEQUENCE [LARGE SCALE GENOMIC DNA]</scope>
    <source>
        <strain evidence="2 3">Y-16303</strain>
    </source>
</reference>
<evidence type="ECO:0000313" key="2">
    <source>
        <dbReference type="EMBL" id="MCH6165164.1"/>
    </source>
</evidence>
<keyword evidence="1" id="KW-1133">Transmembrane helix</keyword>
<accession>A0ABS9T9E9</accession>
<dbReference type="EMBL" id="JAKXMK010000004">
    <property type="protein sequence ID" value="MCH6165164.1"/>
    <property type="molecule type" value="Genomic_DNA"/>
</dbReference>
<protein>
    <recommendedName>
        <fullName evidence="4">SdpI/YhfL family protein</fullName>
    </recommendedName>
</protein>
<feature type="transmembrane region" description="Helical" evidence="1">
    <location>
        <begin position="73"/>
        <end position="100"/>
    </location>
</feature>
<evidence type="ECO:0008006" key="4">
    <source>
        <dbReference type="Google" id="ProtNLM"/>
    </source>
</evidence>
<keyword evidence="1" id="KW-0812">Transmembrane</keyword>
<dbReference type="RefSeq" id="WP_241035196.1">
    <property type="nucleotide sequence ID" value="NZ_BAAAJF010000018.1"/>
</dbReference>
<feature type="transmembrane region" description="Helical" evidence="1">
    <location>
        <begin position="6"/>
        <end position="24"/>
    </location>
</feature>
<sequence length="110" mass="11636">MADLSLPGPVIVAGVVLLGLAVLARRAGVRAGRAKADAAYRRAGFGSLAGRVVVNAGLIVAGQWAVISLARDWWWVLAALAVPALFAAYPLTRALTISIFDMDEPRRGRR</sequence>